<evidence type="ECO:0000313" key="1">
    <source>
        <dbReference type="EMBL" id="KAF4681630.1"/>
    </source>
</evidence>
<reference evidence="1 2" key="1">
    <citation type="submission" date="2020-04" db="EMBL/GenBank/DDBJ databases">
        <title>Perkinsus olseni comparative genomics.</title>
        <authorList>
            <person name="Bogema D.R."/>
        </authorList>
    </citation>
    <scope>NUCLEOTIDE SEQUENCE [LARGE SCALE GENOMIC DNA]</scope>
    <source>
        <strain evidence="1">ATCC PRA-205</strain>
    </source>
</reference>
<dbReference type="Proteomes" id="UP000574390">
    <property type="component" value="Unassembled WGS sequence"/>
</dbReference>
<protein>
    <submittedName>
        <fullName evidence="1">Uncharacterized protein</fullName>
    </submittedName>
</protein>
<evidence type="ECO:0000313" key="2">
    <source>
        <dbReference type="Proteomes" id="UP000574390"/>
    </source>
</evidence>
<proteinExistence type="predicted"/>
<gene>
    <name evidence="1" type="ORF">FOZ62_006303</name>
</gene>
<comment type="caution">
    <text evidence="1">The sequence shown here is derived from an EMBL/GenBank/DDBJ whole genome shotgun (WGS) entry which is preliminary data.</text>
</comment>
<accession>A0A7J6NDS3</accession>
<dbReference type="AlphaFoldDB" id="A0A7J6NDS3"/>
<name>A0A7J6NDS3_PEROL</name>
<organism evidence="1 2">
    <name type="scientific">Perkinsus olseni</name>
    <name type="common">Perkinsus atlanticus</name>
    <dbReference type="NCBI Taxonomy" id="32597"/>
    <lineage>
        <taxon>Eukaryota</taxon>
        <taxon>Sar</taxon>
        <taxon>Alveolata</taxon>
        <taxon>Perkinsozoa</taxon>
        <taxon>Perkinsea</taxon>
        <taxon>Perkinsida</taxon>
        <taxon>Perkinsidae</taxon>
        <taxon>Perkinsus</taxon>
    </lineage>
</organism>
<feature type="non-terminal residue" evidence="1">
    <location>
        <position position="105"/>
    </location>
</feature>
<dbReference type="EMBL" id="JABANM010037604">
    <property type="protein sequence ID" value="KAF4681630.1"/>
    <property type="molecule type" value="Genomic_DNA"/>
</dbReference>
<sequence>LADLSALYDEVGAPVNAVEEGQQEEVEEAVGIEPESLHGIWGHNSDLLAVREALLGQCETRASDSTGIHVDPETHEEIELITVISNVNTGKTHDGVKEGGENLFR</sequence>
<feature type="non-terminal residue" evidence="1">
    <location>
        <position position="1"/>
    </location>
</feature>